<gene>
    <name evidence="2" type="ORF">GCM10011383_29100</name>
</gene>
<keyword evidence="3" id="KW-1185">Reference proteome</keyword>
<comment type="caution">
    <text evidence="2">The sequence shown here is derived from an EMBL/GenBank/DDBJ whole genome shotgun (WGS) entry which is preliminary data.</text>
</comment>
<evidence type="ECO:0000313" key="3">
    <source>
        <dbReference type="Proteomes" id="UP000632273"/>
    </source>
</evidence>
<feature type="region of interest" description="Disordered" evidence="1">
    <location>
        <begin position="1"/>
        <end position="20"/>
    </location>
</feature>
<sequence length="98" mass="10289">MYKASDFAAGESVGLEIQPSQKPLPMKKVLFLALAAASFSLASCESKKEEATEQAAENVEASGEAKADAMEEKADEVRDSTANAADQMEEGADTTATK</sequence>
<name>A0ABQ1UCN1_9BACT</name>
<organism evidence="2 3">
    <name type="scientific">Hymenobacter cavernae</name>
    <dbReference type="NCBI Taxonomy" id="2044852"/>
    <lineage>
        <taxon>Bacteria</taxon>
        <taxon>Pseudomonadati</taxon>
        <taxon>Bacteroidota</taxon>
        <taxon>Cytophagia</taxon>
        <taxon>Cytophagales</taxon>
        <taxon>Hymenobacteraceae</taxon>
        <taxon>Hymenobacter</taxon>
    </lineage>
</organism>
<feature type="region of interest" description="Disordered" evidence="1">
    <location>
        <begin position="47"/>
        <end position="98"/>
    </location>
</feature>
<evidence type="ECO:0008006" key="4">
    <source>
        <dbReference type="Google" id="ProtNLM"/>
    </source>
</evidence>
<proteinExistence type="predicted"/>
<evidence type="ECO:0000313" key="2">
    <source>
        <dbReference type="EMBL" id="GGF15935.1"/>
    </source>
</evidence>
<evidence type="ECO:0000256" key="1">
    <source>
        <dbReference type="SAM" id="MobiDB-lite"/>
    </source>
</evidence>
<protein>
    <recommendedName>
        <fullName evidence="4">YtxH domain-containing protein</fullName>
    </recommendedName>
</protein>
<feature type="compositionally biased region" description="Basic and acidic residues" evidence="1">
    <location>
        <begin position="63"/>
        <end position="79"/>
    </location>
</feature>
<accession>A0ABQ1UCN1</accession>
<dbReference type="Proteomes" id="UP000632273">
    <property type="component" value="Unassembled WGS sequence"/>
</dbReference>
<reference evidence="3" key="1">
    <citation type="journal article" date="2019" name="Int. J. Syst. Evol. Microbiol.">
        <title>The Global Catalogue of Microorganisms (GCM) 10K type strain sequencing project: providing services to taxonomists for standard genome sequencing and annotation.</title>
        <authorList>
            <consortium name="The Broad Institute Genomics Platform"/>
            <consortium name="The Broad Institute Genome Sequencing Center for Infectious Disease"/>
            <person name="Wu L."/>
            <person name="Ma J."/>
        </authorList>
    </citation>
    <scope>NUCLEOTIDE SEQUENCE [LARGE SCALE GENOMIC DNA]</scope>
    <source>
        <strain evidence="3">CGMCC 1.15197</strain>
    </source>
</reference>
<dbReference type="RefSeq" id="WP_229755309.1">
    <property type="nucleotide sequence ID" value="NZ_BMHT01000005.1"/>
</dbReference>
<dbReference type="EMBL" id="BMHT01000005">
    <property type="protein sequence ID" value="GGF15935.1"/>
    <property type="molecule type" value="Genomic_DNA"/>
</dbReference>